<dbReference type="Pfam" id="PF02922">
    <property type="entry name" value="CBM_48"/>
    <property type="match status" value="1"/>
</dbReference>
<dbReference type="InterPro" id="IPR014756">
    <property type="entry name" value="Ig_E-set"/>
</dbReference>
<feature type="domain" description="Glycosyl hydrolase family 13 catalytic" evidence="2">
    <location>
        <begin position="223"/>
        <end position="618"/>
    </location>
</feature>
<keyword evidence="4" id="KW-1185">Reference proteome</keyword>
<dbReference type="PANTHER" id="PTHR43002">
    <property type="entry name" value="GLYCOGEN DEBRANCHING ENZYME"/>
    <property type="match status" value="1"/>
</dbReference>
<dbReference type="NCBIfam" id="TIGR02104">
    <property type="entry name" value="pulA_typeI"/>
    <property type="match status" value="1"/>
</dbReference>
<keyword evidence="3" id="KW-0326">Glycosidase</keyword>
<dbReference type="Proteomes" id="UP001601059">
    <property type="component" value="Unassembled WGS sequence"/>
</dbReference>
<evidence type="ECO:0000256" key="1">
    <source>
        <dbReference type="ARBA" id="ARBA00008061"/>
    </source>
</evidence>
<dbReference type="Pfam" id="PF21653">
    <property type="entry name" value="pulA_all-beta"/>
    <property type="match status" value="1"/>
</dbReference>
<reference evidence="3 4" key="1">
    <citation type="submission" date="2024-08" db="EMBL/GenBank/DDBJ databases">
        <title>Two novel Cytobacillus novel species.</title>
        <authorList>
            <person name="Liu G."/>
        </authorList>
    </citation>
    <scope>NUCLEOTIDE SEQUENCE [LARGE SCALE GENOMIC DNA]</scope>
    <source>
        <strain evidence="3 4">FJAT-54145</strain>
    </source>
</reference>
<accession>A0ABW6KGR4</accession>
<comment type="similarity">
    <text evidence="1">Belongs to the glycosyl hydrolase 13 family.</text>
</comment>
<dbReference type="InterPro" id="IPR006047">
    <property type="entry name" value="GH13_cat_dom"/>
</dbReference>
<dbReference type="InterPro" id="IPR040697">
    <property type="entry name" value="PulA_N1"/>
</dbReference>
<dbReference type="GO" id="GO:0051060">
    <property type="term" value="F:pullulanase activity"/>
    <property type="evidence" value="ECO:0007669"/>
    <property type="project" value="UniProtKB-EC"/>
</dbReference>
<proteinExistence type="inferred from homology"/>
<dbReference type="Gene3D" id="2.60.40.1180">
    <property type="entry name" value="Golgi alpha-mannosidase II"/>
    <property type="match status" value="1"/>
</dbReference>
<dbReference type="SUPFAM" id="SSF51445">
    <property type="entry name" value="(Trans)glycosidases"/>
    <property type="match status" value="1"/>
</dbReference>
<dbReference type="SMART" id="SM00642">
    <property type="entry name" value="Aamy"/>
    <property type="match status" value="1"/>
</dbReference>
<evidence type="ECO:0000313" key="4">
    <source>
        <dbReference type="Proteomes" id="UP001601059"/>
    </source>
</evidence>
<keyword evidence="3" id="KW-0378">Hydrolase</keyword>
<gene>
    <name evidence="3" type="primary">pulA</name>
    <name evidence="3" type="ORF">ACFYKX_22710</name>
</gene>
<dbReference type="CDD" id="cd02860">
    <property type="entry name" value="E_set_Pullulanase"/>
    <property type="match status" value="1"/>
</dbReference>
<dbReference type="EMBL" id="JBIACK010000015">
    <property type="protein sequence ID" value="MFE8703377.1"/>
    <property type="molecule type" value="Genomic_DNA"/>
</dbReference>
<dbReference type="InterPro" id="IPR011840">
    <property type="entry name" value="PulA_typeI"/>
</dbReference>
<sequence>MIVIDREFQCYLDQVNEITILLPKTYYGGKSSTFTLEEEEGSSQQLTIKEQLELDHSIKYICSCEKEPEIGRQYWIVDEHNCRTDLQIGAVIRTREFDERFFFKGELGFQYSKNETTFKIWAPTATNVRLKLATPDEVEEEPINMKREQQGVWTISINRDIESYRYSFLVCVNLEWREAVDPYAVAVNENGKLGVIVDLSKTRLENVRPSRQLEHPVDCIIYETHIRDFTIHKNSGVTRKGTYLGAGELHTKGKKGTLTGLSYIKELGVTHIEFLPFNDFEGVDESGEKQEYNWGYNPLHFNVPDGSYSTNPADPYSRIKELKQLIQTIHQEDLRVIMDVVYNHVYIREESAFEKIVPGYFFRHDENGMPSNGTGVGNDIASERLMVRKFIVDSVTFWKREYHIDGFRFDLMGILDVDTMREIRNALDQMDNKTMIIGEGWDLNTPLPAEKKSNIRNQRELPRIGQFNDWFRDSIKGSTFNLYDKGYALANEHYYDSAKKVIAGSVSLSKKDKGLFLEPNQCVNYVESHDNHTFWDKLNVCEADETVEFRKKRQKLANALVLLSQGIPFLHSGQEFFRTKNGEGNSYRSLDKVNQLDWDLKEKNMEYVQYVMGLIKLRKSHGAFRLPDSDLIRKHVKFLSLPKPLIGYSLNDVAQFGNWGTIITIFNPKKEEFGVDLPDKGWNLLVNESVAGLEPITIIKDGKVTIMPCSCFVLAK</sequence>
<dbReference type="Gene3D" id="2.60.40.10">
    <property type="entry name" value="Immunoglobulins"/>
    <property type="match status" value="1"/>
</dbReference>
<evidence type="ECO:0000259" key="2">
    <source>
        <dbReference type="SMART" id="SM00642"/>
    </source>
</evidence>
<organism evidence="3 4">
    <name type="scientific">Cytobacillus spartinae</name>
    <dbReference type="NCBI Taxonomy" id="3299023"/>
    <lineage>
        <taxon>Bacteria</taxon>
        <taxon>Bacillati</taxon>
        <taxon>Bacillota</taxon>
        <taxon>Bacilli</taxon>
        <taxon>Bacillales</taxon>
        <taxon>Bacillaceae</taxon>
        <taxon>Cytobacillus</taxon>
    </lineage>
</organism>
<dbReference type="InterPro" id="IPR017853">
    <property type="entry name" value="GH"/>
</dbReference>
<dbReference type="InterPro" id="IPR013780">
    <property type="entry name" value="Glyco_hydro_b"/>
</dbReference>
<dbReference type="InterPro" id="IPR049117">
    <property type="entry name" value="pulA_all-beta"/>
</dbReference>
<dbReference type="RefSeq" id="WP_389363869.1">
    <property type="nucleotide sequence ID" value="NZ_JBIACK010000015.1"/>
</dbReference>
<dbReference type="CDD" id="cd11341">
    <property type="entry name" value="AmyAc_Pullulanase_LD-like"/>
    <property type="match status" value="1"/>
</dbReference>
<dbReference type="SUPFAM" id="SSF81296">
    <property type="entry name" value="E set domains"/>
    <property type="match status" value="1"/>
</dbReference>
<dbReference type="Gene3D" id="2.60.40.2320">
    <property type="match status" value="1"/>
</dbReference>
<dbReference type="EC" id="3.2.1.41" evidence="3"/>
<dbReference type="InterPro" id="IPR013783">
    <property type="entry name" value="Ig-like_fold"/>
</dbReference>
<dbReference type="Pfam" id="PF17999">
    <property type="entry name" value="PulA_N1"/>
    <property type="match status" value="1"/>
</dbReference>
<dbReference type="InterPro" id="IPR004193">
    <property type="entry name" value="Glyco_hydro_13_N"/>
</dbReference>
<protein>
    <submittedName>
        <fullName evidence="3">Type I pullulanase</fullName>
        <ecNumber evidence="3">3.2.1.41</ecNumber>
    </submittedName>
</protein>
<dbReference type="Gene3D" id="3.20.20.80">
    <property type="entry name" value="Glycosidases"/>
    <property type="match status" value="1"/>
</dbReference>
<evidence type="ECO:0000313" key="3">
    <source>
        <dbReference type="EMBL" id="MFE8703377.1"/>
    </source>
</evidence>
<name>A0ABW6KGR4_9BACI</name>
<dbReference type="Pfam" id="PF00128">
    <property type="entry name" value="Alpha-amylase"/>
    <property type="match status" value="2"/>
</dbReference>
<comment type="caution">
    <text evidence="3">The sequence shown here is derived from an EMBL/GenBank/DDBJ whole genome shotgun (WGS) entry which is preliminary data.</text>
</comment>